<keyword evidence="9 11" id="KW-0501">Molybdenum cofactor biosynthesis</keyword>
<keyword evidence="5 11" id="KW-0500">Molybdenum</keyword>
<dbReference type="NCBIfam" id="TIGR00177">
    <property type="entry name" value="molyb_syn"/>
    <property type="match status" value="1"/>
</dbReference>
<protein>
    <recommendedName>
        <fullName evidence="11">Molybdopterin molybdenumtransferase</fullName>
        <ecNumber evidence="11">2.10.1.1</ecNumber>
    </recommendedName>
</protein>
<dbReference type="Pfam" id="PF03453">
    <property type="entry name" value="MoeA_N"/>
    <property type="match status" value="1"/>
</dbReference>
<dbReference type="FunFam" id="3.40.980.10:FF:000004">
    <property type="entry name" value="Molybdopterin molybdenumtransferase"/>
    <property type="match status" value="1"/>
</dbReference>
<evidence type="ECO:0000256" key="11">
    <source>
        <dbReference type="RuleBase" id="RU365090"/>
    </source>
</evidence>
<evidence type="ECO:0000256" key="9">
    <source>
        <dbReference type="ARBA" id="ARBA00023150"/>
    </source>
</evidence>
<dbReference type="InterPro" id="IPR005110">
    <property type="entry name" value="MoeA_linker/N"/>
</dbReference>
<dbReference type="InterPro" id="IPR036688">
    <property type="entry name" value="MoeA_C_domain_IV_sf"/>
</dbReference>
<comment type="catalytic activity">
    <reaction evidence="10">
        <text>adenylyl-molybdopterin + molybdate = Mo-molybdopterin + AMP + H(+)</text>
        <dbReference type="Rhea" id="RHEA:35047"/>
        <dbReference type="ChEBI" id="CHEBI:15378"/>
        <dbReference type="ChEBI" id="CHEBI:36264"/>
        <dbReference type="ChEBI" id="CHEBI:62727"/>
        <dbReference type="ChEBI" id="CHEBI:71302"/>
        <dbReference type="ChEBI" id="CHEBI:456215"/>
        <dbReference type="EC" id="2.10.1.1"/>
    </reaction>
</comment>
<dbReference type="Proteomes" id="UP000886069">
    <property type="component" value="Unassembled WGS sequence"/>
</dbReference>
<sequence>MSSSRIARSTFPAAGRNPPPRGPASGPTSCGGNGSAAGRSPVSPTGSASMSRPCSRSPGWRAPSLKKEEGRTAIMNEDVERDGRKQRRGMIPFEEAYRIVMESAVEMGAETVPLFEACGRVLARDIESDVDMPPFDKSAMDGYACRKEDLGAPLEIVETIPAGRMPAAAIGPGQCAKIMTGGVVPEGADCVVMIEHTELRGGKVVVTRNPGALNICHRAEDVKRGDIVLRTGVLISPSEIAVLAAVGRVEVPVSRRPVVGIAATGNEIVDPSAVPAAAEIRDSNRAQLFGQVEQAGCVPVDLGIVPDEPEAIAEVVERGEASADVLLFSGGVSMGEFDFVPRVLRERGFDLLFEEVAIKPGKPTVFGRKGGTFAFGLPGNPVSTFVIFELFVRPFCFALMGCGRAGLSISAELAETVRRKRPDRLAHVPVRLDGEGKARPVEYHGSAHIHAYTMADGFIALPIGTAEIRAGTSVRVMLTRRTCRGGGGCA</sequence>
<dbReference type="EC" id="2.10.1.1" evidence="11"/>
<dbReference type="InterPro" id="IPR005111">
    <property type="entry name" value="MoeA_C_domain_IV"/>
</dbReference>
<evidence type="ECO:0000256" key="5">
    <source>
        <dbReference type="ARBA" id="ARBA00022505"/>
    </source>
</evidence>
<dbReference type="SUPFAM" id="SSF53218">
    <property type="entry name" value="Molybdenum cofactor biosynthesis proteins"/>
    <property type="match status" value="1"/>
</dbReference>
<dbReference type="Gene3D" id="2.40.340.10">
    <property type="entry name" value="MoeA, C-terminal, domain IV"/>
    <property type="match status" value="1"/>
</dbReference>
<name>A0A7V2AV45_UNCEI</name>
<dbReference type="Gene3D" id="2.170.190.11">
    <property type="entry name" value="Molybdopterin biosynthesis moea protein, domain 3"/>
    <property type="match status" value="1"/>
</dbReference>
<evidence type="ECO:0000256" key="4">
    <source>
        <dbReference type="ARBA" id="ARBA00010763"/>
    </source>
</evidence>
<dbReference type="GO" id="GO:0046872">
    <property type="term" value="F:metal ion binding"/>
    <property type="evidence" value="ECO:0007669"/>
    <property type="project" value="UniProtKB-UniRule"/>
</dbReference>
<dbReference type="GO" id="GO:0061599">
    <property type="term" value="F:molybdopterin molybdotransferase activity"/>
    <property type="evidence" value="ECO:0007669"/>
    <property type="project" value="UniProtKB-UniRule"/>
</dbReference>
<dbReference type="Pfam" id="PF00994">
    <property type="entry name" value="MoCF_biosynth"/>
    <property type="match status" value="1"/>
</dbReference>
<dbReference type="Gene3D" id="3.90.105.10">
    <property type="entry name" value="Molybdopterin biosynthesis moea protein, domain 2"/>
    <property type="match status" value="1"/>
</dbReference>
<evidence type="ECO:0000256" key="3">
    <source>
        <dbReference type="ARBA" id="ARBA00005046"/>
    </source>
</evidence>
<dbReference type="InterPro" id="IPR036425">
    <property type="entry name" value="MoaB/Mog-like_dom_sf"/>
</dbReference>
<dbReference type="PANTHER" id="PTHR10192:SF5">
    <property type="entry name" value="GEPHYRIN"/>
    <property type="match status" value="1"/>
</dbReference>
<evidence type="ECO:0000313" key="14">
    <source>
        <dbReference type="EMBL" id="HER43828.1"/>
    </source>
</evidence>
<dbReference type="SUPFAM" id="SSF63882">
    <property type="entry name" value="MoeA N-terminal region -like"/>
    <property type="match status" value="1"/>
</dbReference>
<dbReference type="GO" id="GO:0005829">
    <property type="term" value="C:cytosol"/>
    <property type="evidence" value="ECO:0007669"/>
    <property type="project" value="TreeGrafter"/>
</dbReference>
<comment type="similarity">
    <text evidence="4 11">Belongs to the MoeA family.</text>
</comment>
<dbReference type="PANTHER" id="PTHR10192">
    <property type="entry name" value="MOLYBDOPTERIN BIOSYNTHESIS PROTEIN"/>
    <property type="match status" value="1"/>
</dbReference>
<evidence type="ECO:0000256" key="8">
    <source>
        <dbReference type="ARBA" id="ARBA00022842"/>
    </source>
</evidence>
<evidence type="ECO:0000256" key="2">
    <source>
        <dbReference type="ARBA" id="ARBA00002901"/>
    </source>
</evidence>
<dbReference type="NCBIfam" id="NF045515">
    <property type="entry name" value="Glp_gephyrin"/>
    <property type="match status" value="1"/>
</dbReference>
<dbReference type="InterPro" id="IPR008284">
    <property type="entry name" value="MoCF_biosynth_CS"/>
</dbReference>
<reference evidence="14" key="1">
    <citation type="journal article" date="2020" name="mSystems">
        <title>Genome- and Community-Level Interaction Insights into Carbon Utilization and Element Cycling Functions of Hydrothermarchaeota in Hydrothermal Sediment.</title>
        <authorList>
            <person name="Zhou Z."/>
            <person name="Liu Y."/>
            <person name="Xu W."/>
            <person name="Pan J."/>
            <person name="Luo Z.H."/>
            <person name="Li M."/>
        </authorList>
    </citation>
    <scope>NUCLEOTIDE SEQUENCE [LARGE SCALE GENOMIC DNA]</scope>
    <source>
        <strain evidence="14">SpSt-1233</strain>
    </source>
</reference>
<dbReference type="AlphaFoldDB" id="A0A7V2AV45"/>
<dbReference type="CDD" id="cd00887">
    <property type="entry name" value="MoeA"/>
    <property type="match status" value="1"/>
</dbReference>
<evidence type="ECO:0000259" key="13">
    <source>
        <dbReference type="SMART" id="SM00852"/>
    </source>
</evidence>
<proteinExistence type="inferred from homology"/>
<evidence type="ECO:0000256" key="12">
    <source>
        <dbReference type="SAM" id="MobiDB-lite"/>
    </source>
</evidence>
<accession>A0A7V2AV45</accession>
<dbReference type="UniPathway" id="UPA00344"/>
<evidence type="ECO:0000256" key="10">
    <source>
        <dbReference type="ARBA" id="ARBA00047317"/>
    </source>
</evidence>
<comment type="function">
    <text evidence="2 11">Catalyzes the insertion of molybdate into adenylated molybdopterin with the concomitant release of AMP.</text>
</comment>
<keyword evidence="6 11" id="KW-0808">Transferase</keyword>
<evidence type="ECO:0000256" key="1">
    <source>
        <dbReference type="ARBA" id="ARBA00001946"/>
    </source>
</evidence>
<comment type="cofactor">
    <cofactor evidence="1 11">
        <name>Mg(2+)</name>
        <dbReference type="ChEBI" id="CHEBI:18420"/>
    </cofactor>
</comment>
<dbReference type="InterPro" id="IPR001453">
    <property type="entry name" value="MoaB/Mog_dom"/>
</dbReference>
<evidence type="ECO:0000256" key="6">
    <source>
        <dbReference type="ARBA" id="ARBA00022679"/>
    </source>
</evidence>
<comment type="caution">
    <text evidence="14">The sequence shown here is derived from an EMBL/GenBank/DDBJ whole genome shotgun (WGS) entry which is preliminary data.</text>
</comment>
<dbReference type="GO" id="GO:0006777">
    <property type="term" value="P:Mo-molybdopterin cofactor biosynthetic process"/>
    <property type="evidence" value="ECO:0007669"/>
    <property type="project" value="UniProtKB-UniRule"/>
</dbReference>
<organism evidence="14">
    <name type="scientific">Eiseniibacteriota bacterium</name>
    <dbReference type="NCBI Taxonomy" id="2212470"/>
    <lineage>
        <taxon>Bacteria</taxon>
        <taxon>Candidatus Eiseniibacteriota</taxon>
    </lineage>
</organism>
<gene>
    <name evidence="14" type="ORF">ENO08_05160</name>
</gene>
<feature type="compositionally biased region" description="Polar residues" evidence="12">
    <location>
        <begin position="42"/>
        <end position="54"/>
    </location>
</feature>
<dbReference type="Pfam" id="PF03454">
    <property type="entry name" value="MoeA_C"/>
    <property type="match status" value="1"/>
</dbReference>
<dbReference type="SUPFAM" id="SSF63867">
    <property type="entry name" value="MoeA C-terminal domain-like"/>
    <property type="match status" value="1"/>
</dbReference>
<dbReference type="EMBL" id="DSEC01000362">
    <property type="protein sequence ID" value="HER43828.1"/>
    <property type="molecule type" value="Genomic_DNA"/>
</dbReference>
<dbReference type="Gene3D" id="3.40.980.10">
    <property type="entry name" value="MoaB/Mog-like domain"/>
    <property type="match status" value="1"/>
</dbReference>
<evidence type="ECO:0000256" key="7">
    <source>
        <dbReference type="ARBA" id="ARBA00022723"/>
    </source>
</evidence>
<keyword evidence="7 11" id="KW-0479">Metal-binding</keyword>
<dbReference type="SMART" id="SM00852">
    <property type="entry name" value="MoCF_biosynth"/>
    <property type="match status" value="1"/>
</dbReference>
<dbReference type="PROSITE" id="PS01079">
    <property type="entry name" value="MOCF_BIOSYNTHESIS_2"/>
    <property type="match status" value="1"/>
</dbReference>
<dbReference type="InterPro" id="IPR038987">
    <property type="entry name" value="MoeA-like"/>
</dbReference>
<feature type="region of interest" description="Disordered" evidence="12">
    <location>
        <begin position="1"/>
        <end position="86"/>
    </location>
</feature>
<comment type="pathway">
    <text evidence="3 11">Cofactor biosynthesis; molybdopterin biosynthesis.</text>
</comment>
<keyword evidence="8 11" id="KW-0460">Magnesium</keyword>
<feature type="domain" description="MoaB/Mog" evidence="13">
    <location>
        <begin position="260"/>
        <end position="398"/>
    </location>
</feature>
<dbReference type="InterPro" id="IPR036135">
    <property type="entry name" value="MoeA_linker/N_sf"/>
</dbReference>